<keyword evidence="1" id="KW-0812">Transmembrane</keyword>
<dbReference type="AlphaFoldDB" id="A0A484CVP3"/>
<evidence type="ECO:0000256" key="1">
    <source>
        <dbReference type="SAM" id="Phobius"/>
    </source>
</evidence>
<dbReference type="EMBL" id="SCKG01000011">
    <property type="protein sequence ID" value="TDH07006.1"/>
    <property type="molecule type" value="Genomic_DNA"/>
</dbReference>
<gene>
    <name evidence="2" type="ORF">EPR50_G00118890</name>
</gene>
<organism evidence="2 3">
    <name type="scientific">Perca flavescens</name>
    <name type="common">American yellow perch</name>
    <name type="synonym">Morone flavescens</name>
    <dbReference type="NCBI Taxonomy" id="8167"/>
    <lineage>
        <taxon>Eukaryota</taxon>
        <taxon>Metazoa</taxon>
        <taxon>Chordata</taxon>
        <taxon>Craniata</taxon>
        <taxon>Vertebrata</taxon>
        <taxon>Euteleostomi</taxon>
        <taxon>Actinopterygii</taxon>
        <taxon>Neopterygii</taxon>
        <taxon>Teleostei</taxon>
        <taxon>Neoteleostei</taxon>
        <taxon>Acanthomorphata</taxon>
        <taxon>Eupercaria</taxon>
        <taxon>Perciformes</taxon>
        <taxon>Percoidei</taxon>
        <taxon>Percidae</taxon>
        <taxon>Percinae</taxon>
        <taxon>Perca</taxon>
    </lineage>
</organism>
<feature type="transmembrane region" description="Helical" evidence="1">
    <location>
        <begin position="43"/>
        <end position="61"/>
    </location>
</feature>
<reference evidence="2 3" key="1">
    <citation type="submission" date="2019-01" db="EMBL/GenBank/DDBJ databases">
        <title>A chromosome-scale genome assembly of the yellow perch, Perca flavescens.</title>
        <authorList>
            <person name="Feron R."/>
            <person name="Morvezen R."/>
            <person name="Bestin A."/>
            <person name="Haffray P."/>
            <person name="Klopp C."/>
            <person name="Zahm M."/>
            <person name="Cabau C."/>
            <person name="Roques C."/>
            <person name="Donnadieu C."/>
            <person name="Bouchez O."/>
            <person name="Christie M."/>
            <person name="Larson W."/>
            <person name="Guiguen Y."/>
        </authorList>
    </citation>
    <scope>NUCLEOTIDE SEQUENCE [LARGE SCALE GENOMIC DNA]</scope>
    <source>
        <strain evidence="2">YP-PL-M2</strain>
        <tissue evidence="2">Blood</tissue>
    </source>
</reference>
<comment type="caution">
    <text evidence="2">The sequence shown here is derived from an EMBL/GenBank/DDBJ whole genome shotgun (WGS) entry which is preliminary data.</text>
</comment>
<protein>
    <submittedName>
        <fullName evidence="2">Uncharacterized protein</fullName>
    </submittedName>
</protein>
<keyword evidence="1" id="KW-0472">Membrane</keyword>
<sequence length="115" mass="13658">MDDLKLSKAGTCLRSDMACNEKTHCFLLMLKWPHACLLKQAELHAKIPLLFFILFFIFFKFSRLFQQRFQGGLNGFKFMYLIGLLWRKTARWEPVVSFCRWGKTLSYISHVINLF</sequence>
<evidence type="ECO:0000313" key="2">
    <source>
        <dbReference type="EMBL" id="TDH07006.1"/>
    </source>
</evidence>
<dbReference type="Proteomes" id="UP000295070">
    <property type="component" value="Chromosome 11"/>
</dbReference>
<accession>A0A484CVP3</accession>
<name>A0A484CVP3_PERFV</name>
<proteinExistence type="predicted"/>
<keyword evidence="3" id="KW-1185">Reference proteome</keyword>
<keyword evidence="1" id="KW-1133">Transmembrane helix</keyword>
<evidence type="ECO:0000313" key="3">
    <source>
        <dbReference type="Proteomes" id="UP000295070"/>
    </source>
</evidence>